<evidence type="ECO:0000313" key="2">
    <source>
        <dbReference type="Proteomes" id="UP000215914"/>
    </source>
</evidence>
<organism evidence="1 2">
    <name type="scientific">Helianthus annuus</name>
    <name type="common">Common sunflower</name>
    <dbReference type="NCBI Taxonomy" id="4232"/>
    <lineage>
        <taxon>Eukaryota</taxon>
        <taxon>Viridiplantae</taxon>
        <taxon>Streptophyta</taxon>
        <taxon>Embryophyta</taxon>
        <taxon>Tracheophyta</taxon>
        <taxon>Spermatophyta</taxon>
        <taxon>Magnoliopsida</taxon>
        <taxon>eudicotyledons</taxon>
        <taxon>Gunneridae</taxon>
        <taxon>Pentapetalae</taxon>
        <taxon>asterids</taxon>
        <taxon>campanulids</taxon>
        <taxon>Asterales</taxon>
        <taxon>Asteraceae</taxon>
        <taxon>Asteroideae</taxon>
        <taxon>Heliantheae alliance</taxon>
        <taxon>Heliantheae</taxon>
        <taxon>Helianthus</taxon>
    </lineage>
</organism>
<proteinExistence type="predicted"/>
<reference evidence="1" key="1">
    <citation type="journal article" date="2017" name="Nature">
        <title>The sunflower genome provides insights into oil metabolism, flowering and Asterid evolution.</title>
        <authorList>
            <person name="Badouin H."/>
            <person name="Gouzy J."/>
            <person name="Grassa C.J."/>
            <person name="Murat F."/>
            <person name="Staton S.E."/>
            <person name="Cottret L."/>
            <person name="Lelandais-Briere C."/>
            <person name="Owens G.L."/>
            <person name="Carrere S."/>
            <person name="Mayjonade B."/>
            <person name="Legrand L."/>
            <person name="Gill N."/>
            <person name="Kane N.C."/>
            <person name="Bowers J.E."/>
            <person name="Hubner S."/>
            <person name="Bellec A."/>
            <person name="Berard A."/>
            <person name="Berges H."/>
            <person name="Blanchet N."/>
            <person name="Boniface M.C."/>
            <person name="Brunel D."/>
            <person name="Catrice O."/>
            <person name="Chaidir N."/>
            <person name="Claudel C."/>
            <person name="Donnadieu C."/>
            <person name="Faraut T."/>
            <person name="Fievet G."/>
            <person name="Helmstetter N."/>
            <person name="King M."/>
            <person name="Knapp S.J."/>
            <person name="Lai Z."/>
            <person name="Le Paslier M.C."/>
            <person name="Lippi Y."/>
            <person name="Lorenzon L."/>
            <person name="Mandel J.R."/>
            <person name="Marage G."/>
            <person name="Marchand G."/>
            <person name="Marquand E."/>
            <person name="Bret-Mestries E."/>
            <person name="Morien E."/>
            <person name="Nambeesan S."/>
            <person name="Nguyen T."/>
            <person name="Pegot-Espagnet P."/>
            <person name="Pouilly N."/>
            <person name="Raftis F."/>
            <person name="Sallet E."/>
            <person name="Schiex T."/>
            <person name="Thomas J."/>
            <person name="Vandecasteele C."/>
            <person name="Vares D."/>
            <person name="Vear F."/>
            <person name="Vautrin S."/>
            <person name="Crespi M."/>
            <person name="Mangin B."/>
            <person name="Burke J.M."/>
            <person name="Salse J."/>
            <person name="Munos S."/>
            <person name="Vincourt P."/>
            <person name="Rieseberg L.H."/>
            <person name="Langlade N.B."/>
        </authorList>
    </citation>
    <scope>NUCLEOTIDE SEQUENCE</scope>
    <source>
        <tissue evidence="1">Leaves</tissue>
    </source>
</reference>
<keyword evidence="2" id="KW-1185">Reference proteome</keyword>
<evidence type="ECO:0000313" key="1">
    <source>
        <dbReference type="EMBL" id="KAF5776483.1"/>
    </source>
</evidence>
<sequence>MVFGCYVSYLKTCVLVNMVYHLRQMYQTSLIMYNLNHFGCNYEGCFKKFKMRAKFCRY</sequence>
<dbReference type="Proteomes" id="UP000215914">
    <property type="component" value="Unassembled WGS sequence"/>
</dbReference>
<dbReference type="AlphaFoldDB" id="A0A9K3ENV4"/>
<accession>A0A9K3ENV4</accession>
<protein>
    <submittedName>
        <fullName evidence="1">Uncharacterized protein</fullName>
    </submittedName>
</protein>
<dbReference type="Gramene" id="mRNA:HanXRQr2_Chr12g0524761">
    <property type="protein sequence ID" value="CDS:HanXRQr2_Chr12g0524761.1"/>
    <property type="gene ID" value="HanXRQr2_Chr12g0524761"/>
</dbReference>
<comment type="caution">
    <text evidence="1">The sequence shown here is derived from an EMBL/GenBank/DDBJ whole genome shotgun (WGS) entry which is preliminary data.</text>
</comment>
<dbReference type="EMBL" id="MNCJ02000327">
    <property type="protein sequence ID" value="KAF5776483.1"/>
    <property type="molecule type" value="Genomic_DNA"/>
</dbReference>
<name>A0A9K3ENV4_HELAN</name>
<reference evidence="1" key="2">
    <citation type="submission" date="2020-06" db="EMBL/GenBank/DDBJ databases">
        <title>Helianthus annuus Genome sequencing and assembly Release 2.</title>
        <authorList>
            <person name="Gouzy J."/>
            <person name="Langlade N."/>
            <person name="Munos S."/>
        </authorList>
    </citation>
    <scope>NUCLEOTIDE SEQUENCE</scope>
    <source>
        <tissue evidence="1">Leaves</tissue>
    </source>
</reference>
<gene>
    <name evidence="1" type="ORF">HanXRQr2_Chr12g0524761</name>
</gene>